<comment type="caution">
    <text evidence="1">The sequence shown here is derived from an EMBL/GenBank/DDBJ whole genome shotgun (WGS) entry which is preliminary data.</text>
</comment>
<proteinExistence type="predicted"/>
<dbReference type="AlphaFoldDB" id="A0A6A3HWE0"/>
<evidence type="ECO:0000313" key="2">
    <source>
        <dbReference type="EMBL" id="KAE9280575.1"/>
    </source>
</evidence>
<sequence>MRRSRRHSSLSSPSAAAPLCVLQFASLSFRMLRPLLHEASATRRLYSLRGRFHRRHPAHKHTSLPTDGCGCTSVTVAVGAMSFVNASSTSVCCVTLLVVGAPVTDVCMLSVICSLFSMYATTG</sequence>
<dbReference type="EMBL" id="QXFT01004055">
    <property type="protein sequence ID" value="KAE9280575.1"/>
    <property type="molecule type" value="Genomic_DNA"/>
</dbReference>
<evidence type="ECO:0000313" key="3">
    <source>
        <dbReference type="Proteomes" id="UP000429607"/>
    </source>
</evidence>
<keyword evidence="4" id="KW-1185">Reference proteome</keyword>
<reference evidence="1 3" key="1">
    <citation type="submission" date="2018-09" db="EMBL/GenBank/DDBJ databases">
        <title>Genomic investigation of the strawberry pathogen Phytophthora fragariae indicates pathogenicity is determined by transcriptional variation in three key races.</title>
        <authorList>
            <person name="Adams T.M."/>
            <person name="Armitage A.D."/>
            <person name="Sobczyk M.K."/>
            <person name="Bates H.J."/>
            <person name="Dunwell J.M."/>
            <person name="Nellist C.F."/>
            <person name="Harrison R.J."/>
        </authorList>
    </citation>
    <scope>NUCLEOTIDE SEQUENCE [LARGE SCALE GENOMIC DNA]</scope>
    <source>
        <strain evidence="1 3">SCRP249</strain>
        <strain evidence="2 4">SCRP333</strain>
    </source>
</reference>
<organism evidence="1 3">
    <name type="scientific">Phytophthora rubi</name>
    <dbReference type="NCBI Taxonomy" id="129364"/>
    <lineage>
        <taxon>Eukaryota</taxon>
        <taxon>Sar</taxon>
        <taxon>Stramenopiles</taxon>
        <taxon>Oomycota</taxon>
        <taxon>Peronosporomycetes</taxon>
        <taxon>Peronosporales</taxon>
        <taxon>Peronosporaceae</taxon>
        <taxon>Phytophthora</taxon>
    </lineage>
</organism>
<name>A0A6A3HWE0_9STRA</name>
<evidence type="ECO:0000313" key="1">
    <source>
        <dbReference type="EMBL" id="KAE8972068.1"/>
    </source>
</evidence>
<protein>
    <submittedName>
        <fullName evidence="1">Uncharacterized protein</fullName>
    </submittedName>
</protein>
<evidence type="ECO:0000313" key="4">
    <source>
        <dbReference type="Proteomes" id="UP000434957"/>
    </source>
</evidence>
<accession>A0A6A3HWE0</accession>
<dbReference type="Proteomes" id="UP000429607">
    <property type="component" value="Unassembled WGS sequence"/>
</dbReference>
<dbReference type="Proteomes" id="UP000434957">
    <property type="component" value="Unassembled WGS sequence"/>
</dbReference>
<dbReference type="EMBL" id="QXFV01004045">
    <property type="protein sequence ID" value="KAE8972068.1"/>
    <property type="molecule type" value="Genomic_DNA"/>
</dbReference>
<gene>
    <name evidence="1" type="ORF">PR001_g26712</name>
    <name evidence="2" type="ORF">PR003_g27926</name>
</gene>